<dbReference type="SUPFAM" id="SSF52540">
    <property type="entry name" value="P-loop containing nucleoside triphosphate hydrolases"/>
    <property type="match status" value="1"/>
</dbReference>
<dbReference type="GO" id="GO:0016887">
    <property type="term" value="F:ATP hydrolysis activity"/>
    <property type="evidence" value="ECO:0007669"/>
    <property type="project" value="InterPro"/>
</dbReference>
<dbReference type="GO" id="GO:0005524">
    <property type="term" value="F:ATP binding"/>
    <property type="evidence" value="ECO:0007669"/>
    <property type="project" value="UniProtKB-KW"/>
</dbReference>
<evidence type="ECO:0000256" key="1">
    <source>
        <dbReference type="ARBA" id="ARBA00005417"/>
    </source>
</evidence>
<keyword evidence="7" id="KW-1185">Reference proteome</keyword>
<dbReference type="RefSeq" id="WP_075570499.1">
    <property type="nucleotide sequence ID" value="NZ_MSDO01000019.1"/>
</dbReference>
<name>A0A1Q8SQI1_9GAMM</name>
<reference evidence="6 7" key="1">
    <citation type="submission" date="2016-12" db="EMBL/GenBank/DDBJ databases">
        <title>Draft genome sequences of strains Salinicola socius SMB35, Salinicola sp. MH3R3-1 and Chromohalobacter sp. SMB17 from the Verkhnekamsk potash mining region of Russia.</title>
        <authorList>
            <person name="Mavrodi D.V."/>
            <person name="Olsson B.E."/>
            <person name="Korsakova E.S."/>
            <person name="Pyankova A."/>
            <person name="Mavrodi O.V."/>
            <person name="Plotnikova E.G."/>
        </authorList>
    </citation>
    <scope>NUCLEOTIDE SEQUENCE [LARGE SCALE GENOMIC DNA]</scope>
    <source>
        <strain evidence="6 7">SMB35</strain>
    </source>
</reference>
<dbReference type="InterPro" id="IPR027417">
    <property type="entry name" value="P-loop_NTPase"/>
</dbReference>
<accession>A0A1Q8SQI1</accession>
<dbReference type="PANTHER" id="PTHR42794:SF2">
    <property type="entry name" value="ABC TRANSPORTER ATP-BINDING PROTEIN"/>
    <property type="match status" value="1"/>
</dbReference>
<dbReference type="InterPro" id="IPR017871">
    <property type="entry name" value="ABC_transporter-like_CS"/>
</dbReference>
<comment type="similarity">
    <text evidence="1">Belongs to the ABC transporter superfamily.</text>
</comment>
<evidence type="ECO:0000256" key="4">
    <source>
        <dbReference type="ARBA" id="ARBA00022840"/>
    </source>
</evidence>
<evidence type="ECO:0000259" key="5">
    <source>
        <dbReference type="PROSITE" id="PS50893"/>
    </source>
</evidence>
<dbReference type="AlphaFoldDB" id="A0A1Q8SQI1"/>
<dbReference type="STRING" id="404433.BTW07_12420"/>
<keyword evidence="2" id="KW-0813">Transport</keyword>
<evidence type="ECO:0000256" key="2">
    <source>
        <dbReference type="ARBA" id="ARBA00022448"/>
    </source>
</evidence>
<dbReference type="SMART" id="SM00382">
    <property type="entry name" value="AAA"/>
    <property type="match status" value="1"/>
</dbReference>
<gene>
    <name evidence="6" type="ORF">BTW07_12420</name>
</gene>
<dbReference type="OrthoDB" id="6461291at2"/>
<protein>
    <submittedName>
        <fullName evidence="6">ABC transporter</fullName>
    </submittedName>
</protein>
<dbReference type="Proteomes" id="UP000186878">
    <property type="component" value="Unassembled WGS sequence"/>
</dbReference>
<organism evidence="6 7">
    <name type="scientific">Salinicola socius</name>
    <dbReference type="NCBI Taxonomy" id="404433"/>
    <lineage>
        <taxon>Bacteria</taxon>
        <taxon>Pseudomonadati</taxon>
        <taxon>Pseudomonadota</taxon>
        <taxon>Gammaproteobacteria</taxon>
        <taxon>Oceanospirillales</taxon>
        <taxon>Halomonadaceae</taxon>
        <taxon>Salinicola</taxon>
    </lineage>
</organism>
<dbReference type="InterPro" id="IPR003439">
    <property type="entry name" value="ABC_transporter-like_ATP-bd"/>
</dbReference>
<dbReference type="PANTHER" id="PTHR42794">
    <property type="entry name" value="HEMIN IMPORT ATP-BINDING PROTEIN HMUV"/>
    <property type="match status" value="1"/>
</dbReference>
<evidence type="ECO:0000313" key="6">
    <source>
        <dbReference type="EMBL" id="OLO03700.1"/>
    </source>
</evidence>
<dbReference type="FunFam" id="3.40.50.300:FF:000134">
    <property type="entry name" value="Iron-enterobactin ABC transporter ATP-binding protein"/>
    <property type="match status" value="1"/>
</dbReference>
<dbReference type="InterPro" id="IPR003593">
    <property type="entry name" value="AAA+_ATPase"/>
</dbReference>
<feature type="domain" description="ABC transporter" evidence="5">
    <location>
        <begin position="3"/>
        <end position="236"/>
    </location>
</feature>
<sequence>MTLRIDRLDCTLGKRRILRDLSGLEARPGEITALIGPNGAGKSTLLKAIAGIETASGRITLGEQTLDALSLERRSRLLYYLPQDTSTQAALSVFEAVLLARRTQIAEPVDSALSAVERALKSLELEPLAERELTVLSGGQRQRVAIAQAIVRRPKLLMLDEPTSALDLHHQLQVLDYLQRLARRERVVILLAIHDLNLAARFADHLWVVKQGLHVASGTPGQVLTQERLREVYAIEAHVEWPSDAPPRVTPLSALRQLGG</sequence>
<dbReference type="Pfam" id="PF00005">
    <property type="entry name" value="ABC_tran"/>
    <property type="match status" value="1"/>
</dbReference>
<keyword evidence="3" id="KW-0547">Nucleotide-binding</keyword>
<evidence type="ECO:0000256" key="3">
    <source>
        <dbReference type="ARBA" id="ARBA00022741"/>
    </source>
</evidence>
<dbReference type="Gene3D" id="3.40.50.300">
    <property type="entry name" value="P-loop containing nucleotide triphosphate hydrolases"/>
    <property type="match status" value="1"/>
</dbReference>
<dbReference type="EMBL" id="MSDO01000019">
    <property type="protein sequence ID" value="OLO03700.1"/>
    <property type="molecule type" value="Genomic_DNA"/>
</dbReference>
<dbReference type="CDD" id="cd03214">
    <property type="entry name" value="ABC_Iron-Siderophores_B12_Hemin"/>
    <property type="match status" value="1"/>
</dbReference>
<keyword evidence="4" id="KW-0067">ATP-binding</keyword>
<proteinExistence type="inferred from homology"/>
<comment type="caution">
    <text evidence="6">The sequence shown here is derived from an EMBL/GenBank/DDBJ whole genome shotgun (WGS) entry which is preliminary data.</text>
</comment>
<dbReference type="PROSITE" id="PS50893">
    <property type="entry name" value="ABC_TRANSPORTER_2"/>
    <property type="match status" value="1"/>
</dbReference>
<evidence type="ECO:0000313" key="7">
    <source>
        <dbReference type="Proteomes" id="UP000186878"/>
    </source>
</evidence>
<dbReference type="PROSITE" id="PS00211">
    <property type="entry name" value="ABC_TRANSPORTER_1"/>
    <property type="match status" value="1"/>
</dbReference>